<organism evidence="1 2">
    <name type="scientific">Bradyrhizobium macuxiense</name>
    <dbReference type="NCBI Taxonomy" id="1755647"/>
    <lineage>
        <taxon>Bacteria</taxon>
        <taxon>Pseudomonadati</taxon>
        <taxon>Pseudomonadota</taxon>
        <taxon>Alphaproteobacteria</taxon>
        <taxon>Hyphomicrobiales</taxon>
        <taxon>Nitrobacteraceae</taxon>
        <taxon>Bradyrhizobium</taxon>
    </lineage>
</organism>
<keyword evidence="2" id="KW-1185">Reference proteome</keyword>
<evidence type="ECO:0000313" key="2">
    <source>
        <dbReference type="Proteomes" id="UP000057737"/>
    </source>
</evidence>
<dbReference type="OrthoDB" id="9998900at2"/>
<dbReference type="AlphaFoldDB" id="A0A109JQ55"/>
<gene>
    <name evidence="1" type="ORF">AS156_09960</name>
</gene>
<name>A0A109JQ55_9BRAD</name>
<comment type="caution">
    <text evidence="1">The sequence shown here is derived from an EMBL/GenBank/DDBJ whole genome shotgun (WGS) entry which is preliminary data.</text>
</comment>
<dbReference type="RefSeq" id="WP_066509400.1">
    <property type="nucleotide sequence ID" value="NZ_LNCU01000081.1"/>
</dbReference>
<dbReference type="SUPFAM" id="SSF57783">
    <property type="entry name" value="Zinc beta-ribbon"/>
    <property type="match status" value="1"/>
</dbReference>
<dbReference type="EMBL" id="LNCU01000081">
    <property type="protein sequence ID" value="KWV52944.1"/>
    <property type="molecule type" value="Genomic_DNA"/>
</dbReference>
<proteinExistence type="predicted"/>
<reference evidence="1 2" key="1">
    <citation type="submission" date="2015-11" db="EMBL/GenBank/DDBJ databases">
        <title>Draft Genome Sequence of the Strain BR 10303 (Bradyrhizobium sp.) isolated from nodules of Centrolobium paraense.</title>
        <authorList>
            <person name="Zelli J.E."/>
            <person name="Simoes-Araujo J.L."/>
            <person name="Barauna A.C."/>
            <person name="Silva K."/>
        </authorList>
    </citation>
    <scope>NUCLEOTIDE SEQUENCE [LARGE SCALE GENOMIC DNA]</scope>
    <source>
        <strain evidence="1 2">BR 10303</strain>
    </source>
</reference>
<protein>
    <submittedName>
        <fullName evidence="1">Uncharacterized protein</fullName>
    </submittedName>
</protein>
<accession>A0A109JQ55</accession>
<sequence length="72" mass="8128">MPDTQATLFRCPTCNADYRVVRVEAPPLNDRQLTCLNCGGPFRNREGKFALKYFRVSDGADVSRKAGRRSSF</sequence>
<evidence type="ECO:0000313" key="1">
    <source>
        <dbReference type="EMBL" id="KWV52944.1"/>
    </source>
</evidence>
<dbReference type="Proteomes" id="UP000057737">
    <property type="component" value="Unassembled WGS sequence"/>
</dbReference>